<sequence length="307" mass="33006">MLLLPLVARSGGFDHYGVRDTRGHYAVAWCTQTATEELKDRRGPMHQICRGWLRIGGIRSQPTTEKPASKSSICFHATALPSTMLPQTSASTFTSITTSPSCSYSASKLEQDVAFVVEISTSTGNLDASNAAANFIKDYLIKESIFNDDYSNYAIVPFPNPSSYNTYTSNGQDFGKLTTSTIPVILRTMLMVAPSVGGSTSDIESGLSYAENSEFTLLKDSYPRTVLLFANSVDGVKSATATADELKAQNATILTVSVTNDASFNLDPLATSPIYNYNLPIADTSTYTGLAKGIATDLLKFGSICNQ</sequence>
<dbReference type="Gene3D" id="3.40.50.410">
    <property type="entry name" value="von Willebrand factor, type A domain"/>
    <property type="match status" value="1"/>
</dbReference>
<proteinExistence type="predicted"/>
<evidence type="ECO:0000313" key="2">
    <source>
        <dbReference type="EMBL" id="KHJ99128.1"/>
    </source>
</evidence>
<gene>
    <name evidence="2" type="ORF">OESDEN_00896</name>
</gene>
<name>A0A0B1TNQ1_OESDE</name>
<dbReference type="InterPro" id="IPR002035">
    <property type="entry name" value="VWF_A"/>
</dbReference>
<evidence type="ECO:0000313" key="3">
    <source>
        <dbReference type="Proteomes" id="UP000053660"/>
    </source>
</evidence>
<feature type="domain" description="VWFA" evidence="1">
    <location>
        <begin position="112"/>
        <end position="298"/>
    </location>
</feature>
<accession>A0A0B1TNQ1</accession>
<dbReference type="PROSITE" id="PS50234">
    <property type="entry name" value="VWFA"/>
    <property type="match status" value="1"/>
</dbReference>
<evidence type="ECO:0000259" key="1">
    <source>
        <dbReference type="PROSITE" id="PS50234"/>
    </source>
</evidence>
<dbReference type="EMBL" id="KN549243">
    <property type="protein sequence ID" value="KHJ99128.1"/>
    <property type="molecule type" value="Genomic_DNA"/>
</dbReference>
<reference evidence="2 3" key="1">
    <citation type="submission" date="2014-03" db="EMBL/GenBank/DDBJ databases">
        <title>Draft genome of the hookworm Oesophagostomum dentatum.</title>
        <authorList>
            <person name="Mitreva M."/>
        </authorList>
    </citation>
    <scope>NUCLEOTIDE SEQUENCE [LARGE SCALE GENOMIC DNA]</scope>
    <source>
        <strain evidence="2 3">OD-Hann</strain>
    </source>
</reference>
<dbReference type="Pfam" id="PF00092">
    <property type="entry name" value="VWA"/>
    <property type="match status" value="1"/>
</dbReference>
<dbReference type="InterPro" id="IPR036465">
    <property type="entry name" value="vWFA_dom_sf"/>
</dbReference>
<keyword evidence="3" id="KW-1185">Reference proteome</keyword>
<dbReference type="AlphaFoldDB" id="A0A0B1TNQ1"/>
<dbReference type="OrthoDB" id="5853888at2759"/>
<dbReference type="Proteomes" id="UP000053660">
    <property type="component" value="Unassembled WGS sequence"/>
</dbReference>
<organism evidence="2 3">
    <name type="scientific">Oesophagostomum dentatum</name>
    <name type="common">Nodular worm</name>
    <dbReference type="NCBI Taxonomy" id="61180"/>
    <lineage>
        <taxon>Eukaryota</taxon>
        <taxon>Metazoa</taxon>
        <taxon>Ecdysozoa</taxon>
        <taxon>Nematoda</taxon>
        <taxon>Chromadorea</taxon>
        <taxon>Rhabditida</taxon>
        <taxon>Rhabditina</taxon>
        <taxon>Rhabditomorpha</taxon>
        <taxon>Strongyloidea</taxon>
        <taxon>Strongylidae</taxon>
        <taxon>Oesophagostomum</taxon>
    </lineage>
</organism>
<protein>
    <recommendedName>
        <fullName evidence="1">VWFA domain-containing protein</fullName>
    </recommendedName>
</protein>
<dbReference type="SUPFAM" id="SSF53300">
    <property type="entry name" value="vWA-like"/>
    <property type="match status" value="1"/>
</dbReference>